<dbReference type="InterPro" id="IPR006089">
    <property type="entry name" value="Acyl-CoA_DH_CS"/>
</dbReference>
<gene>
    <name evidence="11" type="ORF">SISNIDRAFT_497643</name>
</gene>
<evidence type="ECO:0000256" key="1">
    <source>
        <dbReference type="ARBA" id="ARBA00001974"/>
    </source>
</evidence>
<dbReference type="GO" id="GO:0003995">
    <property type="term" value="F:acyl-CoA dehydrogenase activity"/>
    <property type="evidence" value="ECO:0007669"/>
    <property type="project" value="InterPro"/>
</dbReference>
<accession>A0A164PVV2</accession>
<sequence>MQRKDRNVTARGGGPPFTEQAWAGSLESPYYRESHIKLRNYIRQYLESEVFPYAEEWELKGEVPRQAYDVHAAKGFILPGLPRKYRNGKNLPADIPDEEWDLFHSLIITEETSRSPHMGPIWGLGSANTISCPAILNFGTEEQRMKYLPDVHSGKIRFCLGITEPEAGSDVSSIRSTAKLSSDGKHFIVNGSKKWITNGIWADYIVSAVRTSSTASGASGISLLIIPLSSPGITRRRIANSGVHASGSTFILFSDVVVPRENLLGEENKGFKMVMSNFNPERLHLAGSALQMARTCYREAYGHALRRKTFGKALIENQVMRAKFAGMARMIESAHAWMEQIVWHIVQHPRSEQTADVGARLALLKVQSGKVLEYCCREAQQVFGGLGYSKEGPGRVVEQISRDLRVLVVGGGSEEILDDLGIKLTLSLAQSKASL</sequence>
<evidence type="ECO:0000256" key="5">
    <source>
        <dbReference type="ARBA" id="ARBA00023002"/>
    </source>
</evidence>
<evidence type="ECO:0000256" key="3">
    <source>
        <dbReference type="ARBA" id="ARBA00022630"/>
    </source>
</evidence>
<keyword evidence="3 6" id="KW-0285">Flavoprotein</keyword>
<dbReference type="GO" id="GO:0050660">
    <property type="term" value="F:flavin adenine dinucleotide binding"/>
    <property type="evidence" value="ECO:0007669"/>
    <property type="project" value="InterPro"/>
</dbReference>
<name>A0A164PVV2_9AGAM</name>
<dbReference type="InterPro" id="IPR009100">
    <property type="entry name" value="AcylCoA_DH/oxidase_NM_dom_sf"/>
</dbReference>
<dbReference type="Gene3D" id="1.20.140.10">
    <property type="entry name" value="Butyryl-CoA Dehydrogenase, subunit A, domain 3"/>
    <property type="match status" value="1"/>
</dbReference>
<evidence type="ECO:0000259" key="10">
    <source>
        <dbReference type="Pfam" id="PF02771"/>
    </source>
</evidence>
<dbReference type="InterPro" id="IPR046373">
    <property type="entry name" value="Acyl-CoA_Oxase/DH_mid-dom_sf"/>
</dbReference>
<dbReference type="PANTHER" id="PTHR48083:SF17">
    <property type="entry name" value="ACYL-COA DEHYDROGENASE (AFU_ORTHOLOGUE AFUA_2G16630)-RELATED"/>
    <property type="match status" value="1"/>
</dbReference>
<feature type="domain" description="Acyl-CoA dehydrogenase/oxidase N-terminal" evidence="10">
    <location>
        <begin position="33"/>
        <end position="155"/>
    </location>
</feature>
<dbReference type="Pfam" id="PF02770">
    <property type="entry name" value="Acyl-CoA_dh_M"/>
    <property type="match status" value="1"/>
</dbReference>
<dbReference type="GO" id="GO:0033539">
    <property type="term" value="P:fatty acid beta-oxidation using acyl-CoA dehydrogenase"/>
    <property type="evidence" value="ECO:0007669"/>
    <property type="project" value="TreeGrafter"/>
</dbReference>
<keyword evidence="12" id="KW-1185">Reference proteome</keyword>
<keyword evidence="5 6" id="KW-0560">Oxidoreductase</keyword>
<feature type="domain" description="Acyl-CoA dehydrogenase/oxidase C-terminal" evidence="8">
    <location>
        <begin position="268"/>
        <end position="417"/>
    </location>
</feature>
<dbReference type="Proteomes" id="UP000076722">
    <property type="component" value="Unassembled WGS sequence"/>
</dbReference>
<feature type="domain" description="Acyl-CoA oxidase/dehydrogenase middle" evidence="9">
    <location>
        <begin position="159"/>
        <end position="256"/>
    </location>
</feature>
<protein>
    <submittedName>
        <fullName evidence="11">Acyl-CoA dehydrogenase</fullName>
    </submittedName>
</protein>
<evidence type="ECO:0000256" key="2">
    <source>
        <dbReference type="ARBA" id="ARBA00009347"/>
    </source>
</evidence>
<dbReference type="AlphaFoldDB" id="A0A164PVV2"/>
<evidence type="ECO:0000256" key="6">
    <source>
        <dbReference type="RuleBase" id="RU362125"/>
    </source>
</evidence>
<evidence type="ECO:0000256" key="7">
    <source>
        <dbReference type="SAM" id="MobiDB-lite"/>
    </source>
</evidence>
<dbReference type="InterPro" id="IPR009075">
    <property type="entry name" value="AcylCo_DH/oxidase_C"/>
</dbReference>
<evidence type="ECO:0000259" key="8">
    <source>
        <dbReference type="Pfam" id="PF00441"/>
    </source>
</evidence>
<evidence type="ECO:0000313" key="11">
    <source>
        <dbReference type="EMBL" id="KZS89082.1"/>
    </source>
</evidence>
<reference evidence="11 12" key="1">
    <citation type="journal article" date="2016" name="Mol. Biol. Evol.">
        <title>Comparative Genomics of Early-Diverging Mushroom-Forming Fungi Provides Insights into the Origins of Lignocellulose Decay Capabilities.</title>
        <authorList>
            <person name="Nagy L.G."/>
            <person name="Riley R."/>
            <person name="Tritt A."/>
            <person name="Adam C."/>
            <person name="Daum C."/>
            <person name="Floudas D."/>
            <person name="Sun H."/>
            <person name="Yadav J.S."/>
            <person name="Pangilinan J."/>
            <person name="Larsson K.H."/>
            <person name="Matsuura K."/>
            <person name="Barry K."/>
            <person name="Labutti K."/>
            <person name="Kuo R."/>
            <person name="Ohm R.A."/>
            <person name="Bhattacharya S.S."/>
            <person name="Shirouzu T."/>
            <person name="Yoshinaga Y."/>
            <person name="Martin F.M."/>
            <person name="Grigoriev I.V."/>
            <person name="Hibbett D.S."/>
        </authorList>
    </citation>
    <scope>NUCLEOTIDE SEQUENCE [LARGE SCALE GENOMIC DNA]</scope>
    <source>
        <strain evidence="11 12">HHB9708</strain>
    </source>
</reference>
<evidence type="ECO:0000259" key="9">
    <source>
        <dbReference type="Pfam" id="PF02770"/>
    </source>
</evidence>
<dbReference type="Pfam" id="PF00441">
    <property type="entry name" value="Acyl-CoA_dh_1"/>
    <property type="match status" value="1"/>
</dbReference>
<keyword evidence="4 6" id="KW-0274">FAD</keyword>
<dbReference type="InterPro" id="IPR037069">
    <property type="entry name" value="AcylCoA_DH/ox_N_sf"/>
</dbReference>
<comment type="similarity">
    <text evidence="2 6">Belongs to the acyl-CoA dehydrogenase family.</text>
</comment>
<feature type="region of interest" description="Disordered" evidence="7">
    <location>
        <begin position="1"/>
        <end position="20"/>
    </location>
</feature>
<dbReference type="InterPro" id="IPR013786">
    <property type="entry name" value="AcylCoA_DH/ox_N"/>
</dbReference>
<dbReference type="GO" id="GO:0005737">
    <property type="term" value="C:cytoplasm"/>
    <property type="evidence" value="ECO:0007669"/>
    <property type="project" value="TreeGrafter"/>
</dbReference>
<dbReference type="Gene3D" id="2.40.110.10">
    <property type="entry name" value="Butyryl-CoA Dehydrogenase, subunit A, domain 2"/>
    <property type="match status" value="1"/>
</dbReference>
<dbReference type="InterPro" id="IPR050741">
    <property type="entry name" value="Acyl-CoA_dehydrogenase"/>
</dbReference>
<dbReference type="STRING" id="1314777.A0A164PVV2"/>
<dbReference type="SUPFAM" id="SSF56645">
    <property type="entry name" value="Acyl-CoA dehydrogenase NM domain-like"/>
    <property type="match status" value="1"/>
</dbReference>
<evidence type="ECO:0000313" key="12">
    <source>
        <dbReference type="Proteomes" id="UP000076722"/>
    </source>
</evidence>
<dbReference type="Pfam" id="PF02771">
    <property type="entry name" value="Acyl-CoA_dh_N"/>
    <property type="match status" value="1"/>
</dbReference>
<comment type="cofactor">
    <cofactor evidence="1 6">
        <name>FAD</name>
        <dbReference type="ChEBI" id="CHEBI:57692"/>
    </cofactor>
</comment>
<organism evidence="11 12">
    <name type="scientific">Sistotremastrum niveocremeum HHB9708</name>
    <dbReference type="NCBI Taxonomy" id="1314777"/>
    <lineage>
        <taxon>Eukaryota</taxon>
        <taxon>Fungi</taxon>
        <taxon>Dikarya</taxon>
        <taxon>Basidiomycota</taxon>
        <taxon>Agaricomycotina</taxon>
        <taxon>Agaricomycetes</taxon>
        <taxon>Sistotremastrales</taxon>
        <taxon>Sistotremastraceae</taxon>
        <taxon>Sertulicium</taxon>
        <taxon>Sertulicium niveocremeum</taxon>
    </lineage>
</organism>
<dbReference type="PROSITE" id="PS00072">
    <property type="entry name" value="ACYL_COA_DH_1"/>
    <property type="match status" value="1"/>
</dbReference>
<proteinExistence type="inferred from homology"/>
<dbReference type="Gene3D" id="1.10.540.10">
    <property type="entry name" value="Acyl-CoA dehydrogenase/oxidase, N-terminal domain"/>
    <property type="match status" value="1"/>
</dbReference>
<dbReference type="SUPFAM" id="SSF47203">
    <property type="entry name" value="Acyl-CoA dehydrogenase C-terminal domain-like"/>
    <property type="match status" value="1"/>
</dbReference>
<dbReference type="InterPro" id="IPR006091">
    <property type="entry name" value="Acyl-CoA_Oxase/DH_mid-dom"/>
</dbReference>
<dbReference type="PANTHER" id="PTHR48083">
    <property type="entry name" value="MEDIUM-CHAIN SPECIFIC ACYL-COA DEHYDROGENASE, MITOCHONDRIAL-RELATED"/>
    <property type="match status" value="1"/>
</dbReference>
<dbReference type="EMBL" id="KV419430">
    <property type="protein sequence ID" value="KZS89082.1"/>
    <property type="molecule type" value="Genomic_DNA"/>
</dbReference>
<dbReference type="OrthoDB" id="2588832at2759"/>
<dbReference type="InterPro" id="IPR036250">
    <property type="entry name" value="AcylCo_DH-like_C"/>
</dbReference>
<evidence type="ECO:0000256" key="4">
    <source>
        <dbReference type="ARBA" id="ARBA00022827"/>
    </source>
</evidence>